<evidence type="ECO:0000256" key="9">
    <source>
        <dbReference type="ARBA" id="ARBA00023175"/>
    </source>
</evidence>
<keyword evidence="8" id="KW-0969">Cilium</keyword>
<dbReference type="InterPro" id="IPR050687">
    <property type="entry name" value="Dynein_IC"/>
</dbReference>
<keyword evidence="13" id="KW-1185">Reference proteome</keyword>
<dbReference type="AlphaFoldDB" id="W7TI65"/>
<dbReference type="Proteomes" id="UP000019335">
    <property type="component" value="Unassembled WGS sequence"/>
</dbReference>
<keyword evidence="10" id="KW-0206">Cytoskeleton</keyword>
<evidence type="ECO:0000256" key="7">
    <source>
        <dbReference type="ARBA" id="ARBA00023017"/>
    </source>
</evidence>
<comment type="subcellular location">
    <subcellularLocation>
        <location evidence="1">Cytoplasm</location>
        <location evidence="1">Cytoskeleton</location>
        <location evidence="1">Cilium axoneme</location>
    </subcellularLocation>
</comment>
<dbReference type="GO" id="GO:0036158">
    <property type="term" value="P:outer dynein arm assembly"/>
    <property type="evidence" value="ECO:0007669"/>
    <property type="project" value="TreeGrafter"/>
</dbReference>
<evidence type="ECO:0000256" key="3">
    <source>
        <dbReference type="ARBA" id="ARBA00022490"/>
    </source>
</evidence>
<evidence type="ECO:0000256" key="10">
    <source>
        <dbReference type="ARBA" id="ARBA00023212"/>
    </source>
</evidence>
<name>W7TI65_9STRA</name>
<evidence type="ECO:0000256" key="11">
    <source>
        <dbReference type="ARBA" id="ARBA00023273"/>
    </source>
</evidence>
<keyword evidence="3" id="KW-0963">Cytoplasm</keyword>
<comment type="similarity">
    <text evidence="2">Belongs to the dynein intermediate chain family.</text>
</comment>
<evidence type="ECO:0000256" key="8">
    <source>
        <dbReference type="ARBA" id="ARBA00023069"/>
    </source>
</evidence>
<protein>
    <submittedName>
        <fullName evidence="12">Dynein-like protein</fullName>
    </submittedName>
</protein>
<keyword evidence="11" id="KW-0966">Cell projection</keyword>
<keyword evidence="7" id="KW-0243">Dynein</keyword>
<gene>
    <name evidence="12" type="primary">DIC</name>
    <name evidence="12" type="ORF">Naga_100692g2</name>
</gene>
<evidence type="ECO:0000256" key="1">
    <source>
        <dbReference type="ARBA" id="ARBA00004430"/>
    </source>
</evidence>
<evidence type="ECO:0000313" key="12">
    <source>
        <dbReference type="EMBL" id="EWM20624.1"/>
    </source>
</evidence>
<dbReference type="GO" id="GO:0036157">
    <property type="term" value="C:outer dynein arm"/>
    <property type="evidence" value="ECO:0007669"/>
    <property type="project" value="TreeGrafter"/>
</dbReference>
<keyword evidence="4" id="KW-0853">WD repeat</keyword>
<dbReference type="GO" id="GO:0045504">
    <property type="term" value="F:dynein heavy chain binding"/>
    <property type="evidence" value="ECO:0007669"/>
    <property type="project" value="TreeGrafter"/>
</dbReference>
<evidence type="ECO:0000256" key="6">
    <source>
        <dbReference type="ARBA" id="ARBA00022737"/>
    </source>
</evidence>
<keyword evidence="6" id="KW-0677">Repeat</keyword>
<accession>W7TI65</accession>
<keyword evidence="9" id="KW-0505">Motor protein</keyword>
<comment type="caution">
    <text evidence="12">The sequence shown here is derived from an EMBL/GenBank/DDBJ whole genome shotgun (WGS) entry which is preliminary data.</text>
</comment>
<keyword evidence="5" id="KW-0493">Microtubule</keyword>
<reference evidence="12 13" key="1">
    <citation type="journal article" date="2014" name="Mol. Plant">
        <title>Chromosome Scale Genome Assembly and Transcriptome Profiling of Nannochloropsis gaditana in Nitrogen Depletion.</title>
        <authorList>
            <person name="Corteggiani Carpinelli E."/>
            <person name="Telatin A."/>
            <person name="Vitulo N."/>
            <person name="Forcato C."/>
            <person name="D'Angelo M."/>
            <person name="Schiavon R."/>
            <person name="Vezzi A."/>
            <person name="Giacometti G.M."/>
            <person name="Morosinotto T."/>
            <person name="Valle G."/>
        </authorList>
    </citation>
    <scope>NUCLEOTIDE SEQUENCE [LARGE SCALE GENOMIC DNA]</scope>
    <source>
        <strain evidence="12 13">B-31</strain>
    </source>
</reference>
<dbReference type="GO" id="GO:0005874">
    <property type="term" value="C:microtubule"/>
    <property type="evidence" value="ECO:0007669"/>
    <property type="project" value="UniProtKB-KW"/>
</dbReference>
<proteinExistence type="inferred from homology"/>
<dbReference type="PANTHER" id="PTHR12442">
    <property type="entry name" value="DYNEIN INTERMEDIATE CHAIN"/>
    <property type="match status" value="1"/>
</dbReference>
<sequence>MEVAFQYLKPRATFGQDVRQALQDTSAKVLLALPSVPPSPTFSSKFIRKNPCSVGVSTCREIAAHVVNTETCVLKNASMRHVEGGWPKDVDHTEQADVARFRKKAEKDDECKVALKLLGPVVARCMKQNATIDIYQEYFVGECREKESGRDREGVGADYVDQGSSSVGGGEISGPSGVFLKGGGGTNTTVGGAYLHGNPSRYYQEHASESFTGKGLAVFRDPSSLKRPIASLNWHPDGQGKLAVAYYGLGFQDPRWSSASPRSSFVWDINSPNRPDVELSPPSPLTSLRFNPKAQAGLEEAGRGREWWARRLFWSIPTMTPSGMFSGSAARPVISASRSRPMVKCFGGIRAT</sequence>
<evidence type="ECO:0000256" key="4">
    <source>
        <dbReference type="ARBA" id="ARBA00022574"/>
    </source>
</evidence>
<dbReference type="GO" id="GO:0003341">
    <property type="term" value="P:cilium movement"/>
    <property type="evidence" value="ECO:0007669"/>
    <property type="project" value="TreeGrafter"/>
</dbReference>
<evidence type="ECO:0000256" key="5">
    <source>
        <dbReference type="ARBA" id="ARBA00022701"/>
    </source>
</evidence>
<dbReference type="GO" id="GO:0045503">
    <property type="term" value="F:dynein light chain binding"/>
    <property type="evidence" value="ECO:0007669"/>
    <property type="project" value="TreeGrafter"/>
</dbReference>
<dbReference type="EMBL" id="AZIL01002920">
    <property type="protein sequence ID" value="EWM20624.1"/>
    <property type="molecule type" value="Genomic_DNA"/>
</dbReference>
<evidence type="ECO:0000256" key="2">
    <source>
        <dbReference type="ARBA" id="ARBA00011059"/>
    </source>
</evidence>
<organism evidence="12 13">
    <name type="scientific">Nannochloropsis gaditana</name>
    <dbReference type="NCBI Taxonomy" id="72520"/>
    <lineage>
        <taxon>Eukaryota</taxon>
        <taxon>Sar</taxon>
        <taxon>Stramenopiles</taxon>
        <taxon>Ochrophyta</taxon>
        <taxon>Eustigmatophyceae</taxon>
        <taxon>Eustigmatales</taxon>
        <taxon>Monodopsidaceae</taxon>
        <taxon>Nannochloropsis</taxon>
    </lineage>
</organism>
<dbReference type="PANTHER" id="PTHR12442:SF7">
    <property type="entry name" value="DYNEIN AXONEMAL INTERMEDIATE CHAIN 2"/>
    <property type="match status" value="1"/>
</dbReference>
<dbReference type="OrthoDB" id="366230at2759"/>
<evidence type="ECO:0000313" key="13">
    <source>
        <dbReference type="Proteomes" id="UP000019335"/>
    </source>
</evidence>